<feature type="region of interest" description="Disordered" evidence="3">
    <location>
        <begin position="295"/>
        <end position="335"/>
    </location>
</feature>
<feature type="domain" description="Ubiquitin fusion degradation protein UFD1 N-terminal subdomain 1" evidence="4">
    <location>
        <begin position="56"/>
        <end position="136"/>
    </location>
</feature>
<dbReference type="GO" id="GO:0031593">
    <property type="term" value="F:polyubiquitin modification-dependent protein binding"/>
    <property type="evidence" value="ECO:0007669"/>
    <property type="project" value="TreeGrafter"/>
</dbReference>
<evidence type="ECO:0000313" key="6">
    <source>
        <dbReference type="EMBL" id="KAE8705666.1"/>
    </source>
</evidence>
<dbReference type="PANTHER" id="PTHR12555:SF21">
    <property type="entry name" value="UBIQUITIN FUSION DEGRADATION PROTEIN 1 HOMOLOG"/>
    <property type="match status" value="1"/>
</dbReference>
<dbReference type="Proteomes" id="UP000436088">
    <property type="component" value="Unassembled WGS sequence"/>
</dbReference>
<organism evidence="6 7">
    <name type="scientific">Hibiscus syriacus</name>
    <name type="common">Rose of Sharon</name>
    <dbReference type="NCBI Taxonomy" id="106335"/>
    <lineage>
        <taxon>Eukaryota</taxon>
        <taxon>Viridiplantae</taxon>
        <taxon>Streptophyta</taxon>
        <taxon>Embryophyta</taxon>
        <taxon>Tracheophyta</taxon>
        <taxon>Spermatophyta</taxon>
        <taxon>Magnoliopsida</taxon>
        <taxon>eudicotyledons</taxon>
        <taxon>Gunneridae</taxon>
        <taxon>Pentapetalae</taxon>
        <taxon>rosids</taxon>
        <taxon>malvids</taxon>
        <taxon>Malvales</taxon>
        <taxon>Malvaceae</taxon>
        <taxon>Malvoideae</taxon>
        <taxon>Hibiscus</taxon>
    </lineage>
</organism>
<accession>A0A6A3ANC7</accession>
<dbReference type="InterPro" id="IPR055418">
    <property type="entry name" value="UFD1_N2"/>
</dbReference>
<proteinExistence type="inferred from homology"/>
<feature type="compositionally biased region" description="Basic and acidic residues" evidence="3">
    <location>
        <begin position="305"/>
        <end position="323"/>
    </location>
</feature>
<dbReference type="Gene3D" id="2.40.40.50">
    <property type="entry name" value="Ubiquitin fusion degradation protein UFD1, N-terminal domain"/>
    <property type="match status" value="1"/>
</dbReference>
<dbReference type="InterPro" id="IPR042299">
    <property type="entry name" value="Ufd1-like_Nn"/>
</dbReference>
<comment type="caution">
    <text evidence="6">The sequence shown here is derived from an EMBL/GenBank/DDBJ whole genome shotgun (WGS) entry which is preliminary data.</text>
</comment>
<feature type="domain" description="Ubiquitin fusion degradation protein UFD1 N-terminal subdomain 2" evidence="5">
    <location>
        <begin position="139"/>
        <end position="212"/>
    </location>
</feature>
<dbReference type="GO" id="GO:0006511">
    <property type="term" value="P:ubiquitin-dependent protein catabolic process"/>
    <property type="evidence" value="ECO:0007669"/>
    <property type="project" value="InterPro"/>
</dbReference>
<reference evidence="6" key="1">
    <citation type="submission" date="2019-09" db="EMBL/GenBank/DDBJ databases">
        <title>Draft genome information of white flower Hibiscus syriacus.</title>
        <authorList>
            <person name="Kim Y.-M."/>
        </authorList>
    </citation>
    <scope>NUCLEOTIDE SEQUENCE [LARGE SCALE GENOMIC DNA]</scope>
    <source>
        <strain evidence="6">YM2019G1</strain>
    </source>
</reference>
<evidence type="ECO:0000313" key="7">
    <source>
        <dbReference type="Proteomes" id="UP000436088"/>
    </source>
</evidence>
<keyword evidence="2" id="KW-0833">Ubl conjugation pathway</keyword>
<evidence type="ECO:0000259" key="4">
    <source>
        <dbReference type="Pfam" id="PF03152"/>
    </source>
</evidence>
<dbReference type="EMBL" id="VEPZ02000980">
    <property type="protein sequence ID" value="KAE8705666.1"/>
    <property type="molecule type" value="Genomic_DNA"/>
</dbReference>
<dbReference type="Gene3D" id="3.10.330.10">
    <property type="match status" value="1"/>
</dbReference>
<evidence type="ECO:0000256" key="1">
    <source>
        <dbReference type="ARBA" id="ARBA00006043"/>
    </source>
</evidence>
<evidence type="ECO:0000256" key="2">
    <source>
        <dbReference type="ARBA" id="ARBA00022786"/>
    </source>
</evidence>
<dbReference type="InterPro" id="IPR055417">
    <property type="entry name" value="UFD1_N1"/>
</dbReference>
<dbReference type="InterPro" id="IPR004854">
    <property type="entry name" value="Ufd1-like"/>
</dbReference>
<dbReference type="Pfam" id="PF03152">
    <property type="entry name" value="UFD1_N1"/>
    <property type="match status" value="1"/>
</dbReference>
<dbReference type="Pfam" id="PF24842">
    <property type="entry name" value="UFD1_N2"/>
    <property type="match status" value="1"/>
</dbReference>
<protein>
    <submittedName>
        <fullName evidence="6">Ubiquitin fusion degradation protein 1-like protein</fullName>
    </submittedName>
</protein>
<sequence length="335" mass="38013">MVRLTIFSHPSGFNVNGAFEYNRRTHKLFLHCRTVAIQLLNSFSFHFDSDTFRSLQAHLEKGDKVLMPASALDRLTYMGIEYPMLFELTNASAGRVSHCGVLEFVADEGLIYLPYWMMQNMHLEEGDIVQVKSASLANATYVKLQPHTTDFLDMSNPKAILKTTLRNYSCLTVGDTIMIPYNNKNYYINIVETKPYPVVSIIETDCKVDFAPLDYKEIEKPSPPLQSNKKLKGKYSLFEEEPSRKRIPFSGSARRLDGKPAAPLLKHYHSDVGSETVASKSSSSTSSQRAWKLVFGSNGNWPQNETEKVAMRNSQDRSKRKEPTQAFTGRKYSLI</sequence>
<keyword evidence="7" id="KW-1185">Reference proteome</keyword>
<evidence type="ECO:0000259" key="5">
    <source>
        <dbReference type="Pfam" id="PF24842"/>
    </source>
</evidence>
<gene>
    <name evidence="6" type="ORF">F3Y22_tig00110419pilonHSYRG00180</name>
</gene>
<name>A0A6A3ANC7_HIBSY</name>
<evidence type="ECO:0000256" key="3">
    <source>
        <dbReference type="SAM" id="MobiDB-lite"/>
    </source>
</evidence>
<comment type="similarity">
    <text evidence="1">Belongs to the UFD1 family.</text>
</comment>
<dbReference type="AlphaFoldDB" id="A0A6A3ANC7"/>
<dbReference type="GO" id="GO:0034098">
    <property type="term" value="C:VCP-NPL4-UFD1 AAA ATPase complex"/>
    <property type="evidence" value="ECO:0007669"/>
    <property type="project" value="TreeGrafter"/>
</dbReference>
<dbReference type="GO" id="GO:0036503">
    <property type="term" value="P:ERAD pathway"/>
    <property type="evidence" value="ECO:0007669"/>
    <property type="project" value="TreeGrafter"/>
</dbReference>
<dbReference type="PANTHER" id="PTHR12555">
    <property type="entry name" value="UBIQUITIN FUSION DEGRADATON PROTEIN 1"/>
    <property type="match status" value="1"/>
</dbReference>